<proteinExistence type="predicted"/>
<dbReference type="Proteomes" id="UP000286268">
    <property type="component" value="Chromosome"/>
</dbReference>
<evidence type="ECO:0000313" key="2">
    <source>
        <dbReference type="Proteomes" id="UP000286268"/>
    </source>
</evidence>
<dbReference type="RefSeq" id="WP_128212219.1">
    <property type="nucleotide sequence ID" value="NZ_CP025746.1"/>
</dbReference>
<gene>
    <name evidence="1" type="ORF">C1I91_06990</name>
</gene>
<dbReference type="EMBL" id="CP025746">
    <property type="protein sequence ID" value="QAA31406.1"/>
    <property type="molecule type" value="Genomic_DNA"/>
</dbReference>
<organism evidence="1 2">
    <name type="scientific">Clostridium manihotivorum</name>
    <dbReference type="NCBI Taxonomy" id="2320868"/>
    <lineage>
        <taxon>Bacteria</taxon>
        <taxon>Bacillati</taxon>
        <taxon>Bacillota</taxon>
        <taxon>Clostridia</taxon>
        <taxon>Eubacteriales</taxon>
        <taxon>Clostridiaceae</taxon>
        <taxon>Clostridium</taxon>
    </lineage>
</organism>
<dbReference type="OrthoDB" id="1707431at2"/>
<dbReference type="KEGG" id="cmah:C1I91_06990"/>
<name>A0A410DQS8_9CLOT</name>
<reference evidence="1 2" key="1">
    <citation type="submission" date="2018-01" db="EMBL/GenBank/DDBJ databases">
        <title>Genome Sequencing and Assembly of Anaerobacter polyendosporus strain CT4.</title>
        <authorList>
            <person name="Tachaapaikoon C."/>
            <person name="Sutheeworapong S."/>
            <person name="Jenjaroenpun P."/>
            <person name="Wongsurawat T."/>
            <person name="Nookeaw I."/>
            <person name="Cheawchanlertfa P."/>
            <person name="Kosugi A."/>
            <person name="Cheevadhanarak S."/>
            <person name="Ratanakhanokchai K."/>
        </authorList>
    </citation>
    <scope>NUCLEOTIDE SEQUENCE [LARGE SCALE GENOMIC DNA]</scope>
    <source>
        <strain evidence="1 2">CT4</strain>
    </source>
</reference>
<accession>A0A410DQS8</accession>
<keyword evidence="2" id="KW-1185">Reference proteome</keyword>
<dbReference type="AlphaFoldDB" id="A0A410DQS8"/>
<protein>
    <submittedName>
        <fullName evidence="1">Uncharacterized protein</fullName>
    </submittedName>
</protein>
<evidence type="ECO:0000313" key="1">
    <source>
        <dbReference type="EMBL" id="QAA31406.1"/>
    </source>
</evidence>
<sequence>MKIIAKNIEVVAWFDISGKPHPVRFKVRDDKDYVIKIDRVVKLDKERIAGNDMLIFTCQSIIGGSERLYEIKYEICTCKWILFKF</sequence>